<name>A0ABR8D528_9NOST</name>
<dbReference type="InterPro" id="IPR007016">
    <property type="entry name" value="O-antigen_ligase-rel_domated"/>
</dbReference>
<dbReference type="Proteomes" id="UP000661112">
    <property type="component" value="Unassembled WGS sequence"/>
</dbReference>
<feature type="transmembrane region" description="Helical" evidence="6">
    <location>
        <begin position="385"/>
        <end position="406"/>
    </location>
</feature>
<feature type="domain" description="O-antigen ligase-related" evidence="7">
    <location>
        <begin position="247"/>
        <end position="392"/>
    </location>
</feature>
<evidence type="ECO:0000256" key="3">
    <source>
        <dbReference type="ARBA" id="ARBA00022989"/>
    </source>
</evidence>
<protein>
    <submittedName>
        <fullName evidence="8">O-antigen ligase family protein</fullName>
    </submittedName>
</protein>
<keyword evidence="9" id="KW-1185">Reference proteome</keyword>
<dbReference type="InterPro" id="IPR051533">
    <property type="entry name" value="WaaL-like"/>
</dbReference>
<keyword evidence="4 6" id="KW-0472">Membrane</keyword>
<gene>
    <name evidence="8" type="ORF">H6G83_09570</name>
</gene>
<keyword evidence="3 6" id="KW-1133">Transmembrane helix</keyword>
<comment type="subcellular location">
    <subcellularLocation>
        <location evidence="1">Membrane</location>
        <topology evidence="1">Multi-pass membrane protein</topology>
    </subcellularLocation>
</comment>
<dbReference type="PANTHER" id="PTHR37422:SF13">
    <property type="entry name" value="LIPOPOLYSACCHARIDE BIOSYNTHESIS PROTEIN PA4999-RELATED"/>
    <property type="match status" value="1"/>
</dbReference>
<reference evidence="8 9" key="1">
    <citation type="journal article" date="2020" name="ISME J.">
        <title>Comparative genomics reveals insights into cyanobacterial evolution and habitat adaptation.</title>
        <authorList>
            <person name="Chen M.Y."/>
            <person name="Teng W.K."/>
            <person name="Zhao L."/>
            <person name="Hu C.X."/>
            <person name="Zhou Y.K."/>
            <person name="Han B.P."/>
            <person name="Song L.R."/>
            <person name="Shu W.S."/>
        </authorList>
    </citation>
    <scope>NUCLEOTIDE SEQUENCE [LARGE SCALE GENOMIC DNA]</scope>
    <source>
        <strain evidence="8 9">FACHB-119</strain>
    </source>
</reference>
<dbReference type="Pfam" id="PF04932">
    <property type="entry name" value="Wzy_C"/>
    <property type="match status" value="1"/>
</dbReference>
<feature type="transmembrane region" description="Helical" evidence="6">
    <location>
        <begin position="238"/>
        <end position="256"/>
    </location>
</feature>
<feature type="transmembrane region" description="Helical" evidence="6">
    <location>
        <begin position="81"/>
        <end position="102"/>
    </location>
</feature>
<evidence type="ECO:0000313" key="8">
    <source>
        <dbReference type="EMBL" id="MBD2500858.1"/>
    </source>
</evidence>
<feature type="transmembrane region" description="Helical" evidence="6">
    <location>
        <begin position="24"/>
        <end position="45"/>
    </location>
</feature>
<evidence type="ECO:0000256" key="5">
    <source>
        <dbReference type="SAM" id="MobiDB-lite"/>
    </source>
</evidence>
<evidence type="ECO:0000256" key="2">
    <source>
        <dbReference type="ARBA" id="ARBA00022692"/>
    </source>
</evidence>
<feature type="transmembrane region" description="Helical" evidence="6">
    <location>
        <begin position="448"/>
        <end position="464"/>
    </location>
</feature>
<organism evidence="8 9">
    <name type="scientific">Anabaena azotica FACHB-119</name>
    <dbReference type="NCBI Taxonomy" id="947527"/>
    <lineage>
        <taxon>Bacteria</taxon>
        <taxon>Bacillati</taxon>
        <taxon>Cyanobacteriota</taxon>
        <taxon>Cyanophyceae</taxon>
        <taxon>Nostocales</taxon>
        <taxon>Nostocaceae</taxon>
        <taxon>Anabaena</taxon>
        <taxon>Anabaena azotica</taxon>
    </lineage>
</organism>
<evidence type="ECO:0000256" key="4">
    <source>
        <dbReference type="ARBA" id="ARBA00023136"/>
    </source>
</evidence>
<feature type="region of interest" description="Disordered" evidence="5">
    <location>
        <begin position="195"/>
        <end position="216"/>
    </location>
</feature>
<dbReference type="GO" id="GO:0016874">
    <property type="term" value="F:ligase activity"/>
    <property type="evidence" value="ECO:0007669"/>
    <property type="project" value="UniProtKB-KW"/>
</dbReference>
<comment type="caution">
    <text evidence="8">The sequence shown here is derived from an EMBL/GenBank/DDBJ whole genome shotgun (WGS) entry which is preliminary data.</text>
</comment>
<evidence type="ECO:0000259" key="7">
    <source>
        <dbReference type="Pfam" id="PF04932"/>
    </source>
</evidence>
<keyword evidence="2 6" id="KW-0812">Transmembrane</keyword>
<accession>A0ABR8D528</accession>
<keyword evidence="8" id="KW-0436">Ligase</keyword>
<dbReference type="RefSeq" id="WP_190470495.1">
    <property type="nucleotide sequence ID" value="NZ_JACJSG010000010.1"/>
</dbReference>
<dbReference type="EMBL" id="JACJSG010000010">
    <property type="protein sequence ID" value="MBD2500858.1"/>
    <property type="molecule type" value="Genomic_DNA"/>
</dbReference>
<feature type="transmembrane region" description="Helical" evidence="6">
    <location>
        <begin position="138"/>
        <end position="154"/>
    </location>
</feature>
<feature type="transmembrane region" description="Helical" evidence="6">
    <location>
        <begin position="57"/>
        <end position="75"/>
    </location>
</feature>
<feature type="transmembrane region" description="Helical" evidence="6">
    <location>
        <begin position="166"/>
        <end position="185"/>
    </location>
</feature>
<sequence length="469" mass="52940">MKLAFYHPKPECQFSWNCFQLGLLLFPLTPFVGFVSIMLGALVTWIRQYRSIIRRPINWGFALLSFLLFISACFANDKAAAFVGLFNLLPFFLLFTGLGFLIQTTAQLRHIAWILVIGSVPMVIMGFGQLFFGWNLQIQVLWILLDWSIALGGSPPGRMAALFMHANIFAAYLAIAFTLSIALLLEQWQARSRGAGEQRSRGAGEQPTPSPSQEGNGAEEIVFSPFPLPPSPFPLPPVPIIFLTFSAIADFTALILTNSRNGWAIAIIACLAFAFYQGWRLLVGGVAALTTSVLLAAFAPSPIAQAFRQIIPAFFWARLNDEMYPDRPVALMRKTQWQFAWSLTQQRPWTGWGLRNFTDLYKAQMNIDLGHPHNLFLMLSAETGLPSTLLFFGILSWILFAGFQLIWKSDYIPNKDRLIFFSYLVVFGEWLLFNTVDVTLFDFRVNTLSWMIMAAIGGNVYYYNQPKKM</sequence>
<dbReference type="PANTHER" id="PTHR37422">
    <property type="entry name" value="TEICHURONIC ACID BIOSYNTHESIS PROTEIN TUAE"/>
    <property type="match status" value="1"/>
</dbReference>
<feature type="transmembrane region" description="Helical" evidence="6">
    <location>
        <begin position="418"/>
        <end position="436"/>
    </location>
</feature>
<evidence type="ECO:0000313" key="9">
    <source>
        <dbReference type="Proteomes" id="UP000661112"/>
    </source>
</evidence>
<evidence type="ECO:0000256" key="1">
    <source>
        <dbReference type="ARBA" id="ARBA00004141"/>
    </source>
</evidence>
<evidence type="ECO:0000256" key="6">
    <source>
        <dbReference type="SAM" id="Phobius"/>
    </source>
</evidence>
<feature type="transmembrane region" description="Helical" evidence="6">
    <location>
        <begin position="111"/>
        <end position="132"/>
    </location>
</feature>
<proteinExistence type="predicted"/>